<proteinExistence type="predicted"/>
<evidence type="ECO:0000313" key="2">
    <source>
        <dbReference type="Proteomes" id="UP000588112"/>
    </source>
</evidence>
<protein>
    <recommendedName>
        <fullName evidence="3">DGQHR domain-containing protein</fullName>
    </recommendedName>
</protein>
<name>A0A7W8Z1S7_9ACTN</name>
<organism evidence="1 2">
    <name type="scientific">Sphaerisporangium krabiense</name>
    <dbReference type="NCBI Taxonomy" id="763782"/>
    <lineage>
        <taxon>Bacteria</taxon>
        <taxon>Bacillati</taxon>
        <taxon>Actinomycetota</taxon>
        <taxon>Actinomycetes</taxon>
        <taxon>Streptosporangiales</taxon>
        <taxon>Streptosporangiaceae</taxon>
        <taxon>Sphaerisporangium</taxon>
    </lineage>
</organism>
<gene>
    <name evidence="1" type="ORF">BJ981_001486</name>
</gene>
<accession>A0A7W8Z1S7</accession>
<reference evidence="1 2" key="1">
    <citation type="submission" date="2020-08" db="EMBL/GenBank/DDBJ databases">
        <title>Sequencing the genomes of 1000 actinobacteria strains.</title>
        <authorList>
            <person name="Klenk H.-P."/>
        </authorList>
    </citation>
    <scope>NUCLEOTIDE SEQUENCE [LARGE SCALE GENOMIC DNA]</scope>
    <source>
        <strain evidence="1 2">DSM 45790</strain>
    </source>
</reference>
<dbReference type="EMBL" id="JACHBR010000001">
    <property type="protein sequence ID" value="MBB5625787.1"/>
    <property type="molecule type" value="Genomic_DNA"/>
</dbReference>
<comment type="caution">
    <text evidence="1">The sequence shown here is derived from an EMBL/GenBank/DDBJ whole genome shotgun (WGS) entry which is preliminary data.</text>
</comment>
<dbReference type="AlphaFoldDB" id="A0A7W8Z1S7"/>
<evidence type="ECO:0000313" key="1">
    <source>
        <dbReference type="EMBL" id="MBB5625787.1"/>
    </source>
</evidence>
<dbReference type="RefSeq" id="WP_184609230.1">
    <property type="nucleotide sequence ID" value="NZ_BOOS01000023.1"/>
</dbReference>
<dbReference type="Pfam" id="PF14072">
    <property type="entry name" value="DndB"/>
    <property type="match status" value="1"/>
</dbReference>
<sequence>MSTPFISQQKLINTDDIPEDARYGGLRILRVSSDAEVRDNFEQHRYRFQHESEKRHAIRGTLCLKGAAEGYRICVTVHPSLRQFTDLVRYNPSDPPRAVDFEANGMKAAHIKTQSDFKGAKAANRGDFSRYILEAVRGERVAYLPTVTGWQSVEEFEEDPQPIFVAFDEANPAAIYGEIYLPKRPIMQADGQTQTAALFEAAQNRLALQSGALDTFFVTLEVELKVDVDAAAQSFADRNGRGTKKNTNLVATFDTSSALAKLRNQAVKGTIFENRVADGRSTGATLTAVQNIVDASTLEQMLLNVISHGNRKREHIKHHHIEAVLPYCREFLQTLEGQFGGAWSDTNQADTYRRLYVHGWAFALKALALAYNQVQRDKLGPIMDAMQKETATGDDTTEQLVKRFTKIITEQSVPTPAVSFDEFKQRLAAIDWRRDRRHWIRITGCLQEKNGTKKTVKLKSTGETVVAAAASNTPAHISQVANKILSDTWTELTSGESEPIN</sequence>
<dbReference type="Proteomes" id="UP000588112">
    <property type="component" value="Unassembled WGS sequence"/>
</dbReference>
<evidence type="ECO:0008006" key="3">
    <source>
        <dbReference type="Google" id="ProtNLM"/>
    </source>
</evidence>
<keyword evidence="2" id="KW-1185">Reference proteome</keyword>
<dbReference type="InterPro" id="IPR017642">
    <property type="entry name" value="DNA_S_mod_DndB"/>
</dbReference>